<organism evidence="1 2">
    <name type="scientific">Allacma fusca</name>
    <dbReference type="NCBI Taxonomy" id="39272"/>
    <lineage>
        <taxon>Eukaryota</taxon>
        <taxon>Metazoa</taxon>
        <taxon>Ecdysozoa</taxon>
        <taxon>Arthropoda</taxon>
        <taxon>Hexapoda</taxon>
        <taxon>Collembola</taxon>
        <taxon>Symphypleona</taxon>
        <taxon>Sminthuridae</taxon>
        <taxon>Allacma</taxon>
    </lineage>
</organism>
<name>A0A8J2KKL8_9HEXA</name>
<evidence type="ECO:0000313" key="1">
    <source>
        <dbReference type="EMBL" id="CAG7815286.1"/>
    </source>
</evidence>
<dbReference type="EMBL" id="CAJVCH010341108">
    <property type="protein sequence ID" value="CAG7815286.1"/>
    <property type="molecule type" value="Genomic_DNA"/>
</dbReference>
<evidence type="ECO:0000313" key="2">
    <source>
        <dbReference type="Proteomes" id="UP000708208"/>
    </source>
</evidence>
<protein>
    <submittedName>
        <fullName evidence="1">Uncharacterized protein</fullName>
    </submittedName>
</protein>
<keyword evidence="2" id="KW-1185">Reference proteome</keyword>
<sequence>MLDRPRARLFHSYSGDTEDYSFTRRPNNRIEWIVAFMHSNISNCFPITVNKEKVYFSETMEMEDGDVIGYVIPPKFGGTSIATFNRFPACQSCTKELEDVFTSLTVDVTSHKYLALKFEYEGGNQTRPLYFYYTVLKFYDLEQQKTSLYHTYYGLITNNADKNSNRVQPYAQFQEKRKRRNSTLHKIL</sequence>
<reference evidence="1" key="1">
    <citation type="submission" date="2021-06" db="EMBL/GenBank/DDBJ databases">
        <authorList>
            <person name="Hodson N. C."/>
            <person name="Mongue J. A."/>
            <person name="Jaron S. K."/>
        </authorList>
    </citation>
    <scope>NUCLEOTIDE SEQUENCE</scope>
</reference>
<dbReference type="Proteomes" id="UP000708208">
    <property type="component" value="Unassembled WGS sequence"/>
</dbReference>
<proteinExistence type="predicted"/>
<dbReference type="AlphaFoldDB" id="A0A8J2KKL8"/>
<accession>A0A8J2KKL8</accession>
<comment type="caution">
    <text evidence="1">The sequence shown here is derived from an EMBL/GenBank/DDBJ whole genome shotgun (WGS) entry which is preliminary data.</text>
</comment>
<gene>
    <name evidence="1" type="ORF">AFUS01_LOCUS25979</name>
</gene>